<accession>A0A6A6MPY7</accession>
<proteinExistence type="predicted"/>
<evidence type="ECO:0000313" key="3">
    <source>
        <dbReference type="Proteomes" id="UP000467840"/>
    </source>
</evidence>
<protein>
    <submittedName>
        <fullName evidence="2">Uncharacterized protein</fullName>
    </submittedName>
</protein>
<evidence type="ECO:0000313" key="2">
    <source>
        <dbReference type="EMBL" id="KAF2315841.1"/>
    </source>
</evidence>
<sequence>MEKAPASKPFVQQNIFELRVLTGPSNAKAAGPSGVKISEVEEEEEEHVEAAEKLPPSILTGDDVAPSSLPDPIPNTPSPPFTSPCTQKDTHISCRTGADPGCEQRNKPYVGKNAPHCMHVYGSVQGAASTRKLRVRIHMRHPCGTSRCGTQGRRLQHMAPSGGPDESPSLLGERRTLRPVVATGPRAPLDLVGVHAEFIGAVDGVVDVIVLRRRVYL</sequence>
<reference evidence="2 3" key="1">
    <citation type="journal article" date="2020" name="Mol. Plant">
        <title>The Chromosome-Based Rubber Tree Genome Provides New Insights into Spurge Genome Evolution and Rubber Biosynthesis.</title>
        <authorList>
            <person name="Liu J."/>
            <person name="Shi C."/>
            <person name="Shi C.C."/>
            <person name="Li W."/>
            <person name="Zhang Q.J."/>
            <person name="Zhang Y."/>
            <person name="Li K."/>
            <person name="Lu H.F."/>
            <person name="Shi C."/>
            <person name="Zhu S.T."/>
            <person name="Xiao Z.Y."/>
            <person name="Nan H."/>
            <person name="Yue Y."/>
            <person name="Zhu X.G."/>
            <person name="Wu Y."/>
            <person name="Hong X.N."/>
            <person name="Fan G.Y."/>
            <person name="Tong Y."/>
            <person name="Zhang D."/>
            <person name="Mao C.L."/>
            <person name="Liu Y.L."/>
            <person name="Hao S.J."/>
            <person name="Liu W.Q."/>
            <person name="Lv M.Q."/>
            <person name="Zhang H.B."/>
            <person name="Liu Y."/>
            <person name="Hu-Tang G.R."/>
            <person name="Wang J.P."/>
            <person name="Wang J.H."/>
            <person name="Sun Y.H."/>
            <person name="Ni S.B."/>
            <person name="Chen W.B."/>
            <person name="Zhang X.C."/>
            <person name="Jiao Y.N."/>
            <person name="Eichler E.E."/>
            <person name="Li G.H."/>
            <person name="Liu X."/>
            <person name="Gao L.Z."/>
        </authorList>
    </citation>
    <scope>NUCLEOTIDE SEQUENCE [LARGE SCALE GENOMIC DNA]</scope>
    <source>
        <strain evidence="3">cv. GT1</strain>
        <tissue evidence="2">Leaf</tissue>
    </source>
</reference>
<feature type="compositionally biased region" description="Pro residues" evidence="1">
    <location>
        <begin position="69"/>
        <end position="82"/>
    </location>
</feature>
<dbReference type="Proteomes" id="UP000467840">
    <property type="component" value="Chromosome 15"/>
</dbReference>
<keyword evidence="3" id="KW-1185">Reference proteome</keyword>
<dbReference type="EMBL" id="JAAGAX010000005">
    <property type="protein sequence ID" value="KAF2315841.1"/>
    <property type="molecule type" value="Genomic_DNA"/>
</dbReference>
<feature type="region of interest" description="Disordered" evidence="1">
    <location>
        <begin position="144"/>
        <end position="172"/>
    </location>
</feature>
<gene>
    <name evidence="2" type="ORF">GH714_040386</name>
</gene>
<feature type="region of interest" description="Disordered" evidence="1">
    <location>
        <begin position="22"/>
        <end position="88"/>
    </location>
</feature>
<dbReference type="AlphaFoldDB" id="A0A6A6MPY7"/>
<comment type="caution">
    <text evidence="2">The sequence shown here is derived from an EMBL/GenBank/DDBJ whole genome shotgun (WGS) entry which is preliminary data.</text>
</comment>
<evidence type="ECO:0000256" key="1">
    <source>
        <dbReference type="SAM" id="MobiDB-lite"/>
    </source>
</evidence>
<name>A0A6A6MPY7_HEVBR</name>
<organism evidence="2 3">
    <name type="scientific">Hevea brasiliensis</name>
    <name type="common">Para rubber tree</name>
    <name type="synonym">Siphonia brasiliensis</name>
    <dbReference type="NCBI Taxonomy" id="3981"/>
    <lineage>
        <taxon>Eukaryota</taxon>
        <taxon>Viridiplantae</taxon>
        <taxon>Streptophyta</taxon>
        <taxon>Embryophyta</taxon>
        <taxon>Tracheophyta</taxon>
        <taxon>Spermatophyta</taxon>
        <taxon>Magnoliopsida</taxon>
        <taxon>eudicotyledons</taxon>
        <taxon>Gunneridae</taxon>
        <taxon>Pentapetalae</taxon>
        <taxon>rosids</taxon>
        <taxon>fabids</taxon>
        <taxon>Malpighiales</taxon>
        <taxon>Euphorbiaceae</taxon>
        <taxon>Crotonoideae</taxon>
        <taxon>Micrandreae</taxon>
        <taxon>Hevea</taxon>
    </lineage>
</organism>